<dbReference type="Proteomes" id="UP001054945">
    <property type="component" value="Unassembled WGS sequence"/>
</dbReference>
<dbReference type="EMBL" id="BPLR01001466">
    <property type="protein sequence ID" value="GIZ02493.1"/>
    <property type="molecule type" value="Genomic_DNA"/>
</dbReference>
<dbReference type="InterPro" id="IPR016039">
    <property type="entry name" value="Thiolase-like"/>
</dbReference>
<keyword evidence="1" id="KW-1133">Transmembrane helix</keyword>
<protein>
    <recommendedName>
        <fullName evidence="4">Polyketide synthase</fullName>
    </recommendedName>
</protein>
<dbReference type="SUPFAM" id="SSF53901">
    <property type="entry name" value="Thiolase-like"/>
    <property type="match status" value="1"/>
</dbReference>
<name>A0AAV4Y5S4_CAEEX</name>
<comment type="caution">
    <text evidence="2">The sequence shown here is derived from an EMBL/GenBank/DDBJ whole genome shotgun (WGS) entry which is preliminary data.</text>
</comment>
<evidence type="ECO:0000313" key="2">
    <source>
        <dbReference type="EMBL" id="GIZ02493.1"/>
    </source>
</evidence>
<keyword evidence="1" id="KW-0472">Membrane</keyword>
<evidence type="ECO:0008006" key="4">
    <source>
        <dbReference type="Google" id="ProtNLM"/>
    </source>
</evidence>
<feature type="transmembrane region" description="Helical" evidence="1">
    <location>
        <begin position="50"/>
        <end position="69"/>
    </location>
</feature>
<keyword evidence="1" id="KW-0812">Transmembrane</keyword>
<reference evidence="2 3" key="1">
    <citation type="submission" date="2021-06" db="EMBL/GenBank/DDBJ databases">
        <title>Caerostris extrusa draft genome.</title>
        <authorList>
            <person name="Kono N."/>
            <person name="Arakawa K."/>
        </authorList>
    </citation>
    <scope>NUCLEOTIDE SEQUENCE [LARGE SCALE GENOMIC DNA]</scope>
</reference>
<feature type="non-terminal residue" evidence="2">
    <location>
        <position position="1"/>
    </location>
</feature>
<accession>A0AAV4Y5S4</accession>
<sequence length="118" mass="13038">HRRSFCNYGRQILLDTLCDAGVDADEIDYVEAHGQALHLDEKNPKKTERWTIVHAVSGICGLVNAIIVFENDSIPPNSKYISQFVAPPASRKGGGCNQANTPYEGIHPRHLAGIRERS</sequence>
<keyword evidence="3" id="KW-1185">Reference proteome</keyword>
<evidence type="ECO:0000313" key="3">
    <source>
        <dbReference type="Proteomes" id="UP001054945"/>
    </source>
</evidence>
<dbReference type="AlphaFoldDB" id="A0AAV4Y5S4"/>
<gene>
    <name evidence="2" type="ORF">CEXT_295611</name>
</gene>
<evidence type="ECO:0000256" key="1">
    <source>
        <dbReference type="SAM" id="Phobius"/>
    </source>
</evidence>
<dbReference type="GO" id="GO:0016746">
    <property type="term" value="F:acyltransferase activity"/>
    <property type="evidence" value="ECO:0007669"/>
    <property type="project" value="InterPro"/>
</dbReference>
<organism evidence="2 3">
    <name type="scientific">Caerostris extrusa</name>
    <name type="common">Bark spider</name>
    <name type="synonym">Caerostris bankana</name>
    <dbReference type="NCBI Taxonomy" id="172846"/>
    <lineage>
        <taxon>Eukaryota</taxon>
        <taxon>Metazoa</taxon>
        <taxon>Ecdysozoa</taxon>
        <taxon>Arthropoda</taxon>
        <taxon>Chelicerata</taxon>
        <taxon>Arachnida</taxon>
        <taxon>Araneae</taxon>
        <taxon>Araneomorphae</taxon>
        <taxon>Entelegynae</taxon>
        <taxon>Araneoidea</taxon>
        <taxon>Araneidae</taxon>
        <taxon>Caerostris</taxon>
    </lineage>
</organism>
<proteinExistence type="predicted"/>